<feature type="region of interest" description="Disordered" evidence="1">
    <location>
        <begin position="1"/>
        <end position="38"/>
    </location>
</feature>
<dbReference type="PROSITE" id="PS50006">
    <property type="entry name" value="FHA_DOMAIN"/>
    <property type="match status" value="1"/>
</dbReference>
<dbReference type="PANTHER" id="PTHR23106">
    <property type="entry name" value="ANGIOGENIC FACTOR WITH G PATCH AND FHA DOMAINS 1"/>
    <property type="match status" value="1"/>
</dbReference>
<dbReference type="SMART" id="SM00240">
    <property type="entry name" value="FHA"/>
    <property type="match status" value="1"/>
</dbReference>
<dbReference type="Pfam" id="PF01585">
    <property type="entry name" value="G-patch"/>
    <property type="match status" value="1"/>
</dbReference>
<name>A0ABY6KU51_9ARAC</name>
<sequence length="325" mass="35565">MQEPNNSPERDLEEGEIPSEESEESCETSVSSPEVMETELDEEVIQSYAPCIRAIVQASSGLKPGSLLVVPMTGAVIGRDLTAGLTLPDPDISKAHAQIFLDEEDKVFRIKDLGSRNGTVLNGERLSEGEFSTSQPRRICHADVLELGSTCRLLLHVHRNHETCDDCEPGVVQAAIQQNLESGPQILTKDQKEEERRNVLRQLKKKFGLKRMDFEVHTGEAAGYVDRSAVRRATKGSDNPYEKTEIPSGLDVSLDSGNKGFQMLQKMGWNKGQGLGKGAGQDNLEPVSLSEQVGTTGLGSTVIGPMNRSNQPIKWQRSSEVLNPT</sequence>
<dbReference type="PANTHER" id="PTHR23106:SF24">
    <property type="entry name" value="ANGIOGENIC FACTOR WITH G PATCH AND FHA DOMAINS 1"/>
    <property type="match status" value="1"/>
</dbReference>
<evidence type="ECO:0000259" key="2">
    <source>
        <dbReference type="PROSITE" id="PS50006"/>
    </source>
</evidence>
<dbReference type="InterPro" id="IPR053027">
    <property type="entry name" value="AGGF1"/>
</dbReference>
<feature type="compositionally biased region" description="Acidic residues" evidence="1">
    <location>
        <begin position="11"/>
        <end position="26"/>
    </location>
</feature>
<feature type="domain" description="FHA" evidence="2">
    <location>
        <begin position="75"/>
        <end position="126"/>
    </location>
</feature>
<feature type="domain" description="G-patch" evidence="3">
    <location>
        <begin position="256"/>
        <end position="303"/>
    </location>
</feature>
<evidence type="ECO:0000256" key="1">
    <source>
        <dbReference type="SAM" id="MobiDB-lite"/>
    </source>
</evidence>
<evidence type="ECO:0000313" key="4">
    <source>
        <dbReference type="EMBL" id="UYV72378.1"/>
    </source>
</evidence>
<gene>
    <name evidence="4" type="ORF">LAZ67_9002839</name>
</gene>
<dbReference type="InterPro" id="IPR000253">
    <property type="entry name" value="FHA_dom"/>
</dbReference>
<dbReference type="InterPro" id="IPR008984">
    <property type="entry name" value="SMAD_FHA_dom_sf"/>
</dbReference>
<protein>
    <submittedName>
        <fullName evidence="4">AGGF1</fullName>
    </submittedName>
</protein>
<accession>A0ABY6KU51</accession>
<organism evidence="4 5">
    <name type="scientific">Cordylochernes scorpioides</name>
    <dbReference type="NCBI Taxonomy" id="51811"/>
    <lineage>
        <taxon>Eukaryota</taxon>
        <taxon>Metazoa</taxon>
        <taxon>Ecdysozoa</taxon>
        <taxon>Arthropoda</taxon>
        <taxon>Chelicerata</taxon>
        <taxon>Arachnida</taxon>
        <taxon>Pseudoscorpiones</taxon>
        <taxon>Cheliferoidea</taxon>
        <taxon>Chernetidae</taxon>
        <taxon>Cordylochernes</taxon>
    </lineage>
</organism>
<dbReference type="SMART" id="SM00443">
    <property type="entry name" value="G_patch"/>
    <property type="match status" value="1"/>
</dbReference>
<evidence type="ECO:0000313" key="5">
    <source>
        <dbReference type="Proteomes" id="UP001235939"/>
    </source>
</evidence>
<dbReference type="Pfam" id="PF00498">
    <property type="entry name" value="FHA"/>
    <property type="match status" value="1"/>
</dbReference>
<proteinExistence type="predicted"/>
<keyword evidence="5" id="KW-1185">Reference proteome</keyword>
<reference evidence="4 5" key="1">
    <citation type="submission" date="2022-01" db="EMBL/GenBank/DDBJ databases">
        <title>A chromosomal length assembly of Cordylochernes scorpioides.</title>
        <authorList>
            <person name="Zeh D."/>
            <person name="Zeh J."/>
        </authorList>
    </citation>
    <scope>NUCLEOTIDE SEQUENCE [LARGE SCALE GENOMIC DNA]</scope>
    <source>
        <strain evidence="4">IN4F17</strain>
        <tissue evidence="4">Whole Body</tissue>
    </source>
</reference>
<dbReference type="EMBL" id="CP092871">
    <property type="protein sequence ID" value="UYV72378.1"/>
    <property type="molecule type" value="Genomic_DNA"/>
</dbReference>
<evidence type="ECO:0000259" key="3">
    <source>
        <dbReference type="PROSITE" id="PS50174"/>
    </source>
</evidence>
<dbReference type="Gene3D" id="2.60.200.20">
    <property type="match status" value="1"/>
</dbReference>
<feature type="region of interest" description="Disordered" evidence="1">
    <location>
        <begin position="298"/>
        <end position="325"/>
    </location>
</feature>
<dbReference type="Proteomes" id="UP001235939">
    <property type="component" value="Chromosome 09"/>
</dbReference>
<dbReference type="InterPro" id="IPR000467">
    <property type="entry name" value="G_patch_dom"/>
</dbReference>
<feature type="compositionally biased region" description="Polar residues" evidence="1">
    <location>
        <begin position="307"/>
        <end position="325"/>
    </location>
</feature>
<dbReference type="PROSITE" id="PS50174">
    <property type="entry name" value="G_PATCH"/>
    <property type="match status" value="1"/>
</dbReference>
<dbReference type="SUPFAM" id="SSF49879">
    <property type="entry name" value="SMAD/FHA domain"/>
    <property type="match status" value="1"/>
</dbReference>